<evidence type="ECO:0000259" key="3">
    <source>
        <dbReference type="PROSITE" id="PS50089"/>
    </source>
</evidence>
<accession>A0A7S2DAG0</accession>
<dbReference type="InterPro" id="IPR013083">
    <property type="entry name" value="Znf_RING/FYVE/PHD"/>
</dbReference>
<gene>
    <name evidence="4" type="ORF">DSPE1174_LOCUS20385</name>
</gene>
<dbReference type="SUPFAM" id="SSF57850">
    <property type="entry name" value="RING/U-box"/>
    <property type="match status" value="1"/>
</dbReference>
<dbReference type="PROSITE" id="PS50089">
    <property type="entry name" value="ZF_RING_2"/>
    <property type="match status" value="1"/>
</dbReference>
<feature type="domain" description="RING-type" evidence="3">
    <location>
        <begin position="406"/>
        <end position="441"/>
    </location>
</feature>
<dbReference type="EMBL" id="HBGS01039584">
    <property type="protein sequence ID" value="CAD9448260.1"/>
    <property type="molecule type" value="Transcribed_RNA"/>
</dbReference>
<dbReference type="Pfam" id="PF13920">
    <property type="entry name" value="zf-C3HC4_3"/>
    <property type="match status" value="1"/>
</dbReference>
<feature type="region of interest" description="Disordered" evidence="2">
    <location>
        <begin position="213"/>
        <end position="234"/>
    </location>
</feature>
<organism evidence="4">
    <name type="scientific">Octactis speculum</name>
    <dbReference type="NCBI Taxonomy" id="3111310"/>
    <lineage>
        <taxon>Eukaryota</taxon>
        <taxon>Sar</taxon>
        <taxon>Stramenopiles</taxon>
        <taxon>Ochrophyta</taxon>
        <taxon>Dictyochophyceae</taxon>
        <taxon>Dictyochales</taxon>
        <taxon>Dictyochaceae</taxon>
        <taxon>Octactis</taxon>
    </lineage>
</organism>
<keyword evidence="1" id="KW-0862">Zinc</keyword>
<evidence type="ECO:0000256" key="1">
    <source>
        <dbReference type="PROSITE-ProRule" id="PRU00175"/>
    </source>
</evidence>
<protein>
    <recommendedName>
        <fullName evidence="3">RING-type domain-containing protein</fullName>
    </recommendedName>
</protein>
<sequence>MELKYGMKYLRDHLKLLDYNVQNADILHAMSYRKGDDSKRPVYPAVEFRAQSNNPLVDGVVQSTDVIHADATTPAAIEPPSPPSRHRGLLHVKVRILDTDRTELESDGMSELTCVGTVTLEVTAETTFADMVSTLTQQGHHINAFVFKSKVWPSENQLRQACVKHGDTMTAIFRDEWDERGVSVQGAKMINKYIYDNPNDELETILRARKEVAEKETETETGSEEKAVRRKAEMENEVSRVKALAKNEVMEAKTAANFAVKQAHTQARKEVLEVKAKTKNLVKQAKSNADKAIMESRKMVMESEEMVRCLKTELKVLSESVTNDLQQRLMDEAAERHLQQRLMAEDLSSSDLTLEALDTLEALVEAKQRQLEAELARLWTSRSRISSEKKRKMERDQDRNREERACVVCLDSLKTTLLLPCSHLCLCSTCAPLVTHCPVCRTPIQDRKAVYF</sequence>
<dbReference type="PANTHER" id="PTHR10044">
    <property type="entry name" value="INHIBITOR OF APOPTOSIS"/>
    <property type="match status" value="1"/>
</dbReference>
<evidence type="ECO:0000313" key="4">
    <source>
        <dbReference type="EMBL" id="CAD9448260.1"/>
    </source>
</evidence>
<evidence type="ECO:0000256" key="2">
    <source>
        <dbReference type="SAM" id="MobiDB-lite"/>
    </source>
</evidence>
<dbReference type="GO" id="GO:0008270">
    <property type="term" value="F:zinc ion binding"/>
    <property type="evidence" value="ECO:0007669"/>
    <property type="project" value="UniProtKB-KW"/>
</dbReference>
<dbReference type="Gene3D" id="3.30.40.10">
    <property type="entry name" value="Zinc/RING finger domain, C3HC4 (zinc finger)"/>
    <property type="match status" value="1"/>
</dbReference>
<reference evidence="4" key="1">
    <citation type="submission" date="2021-01" db="EMBL/GenBank/DDBJ databases">
        <authorList>
            <person name="Corre E."/>
            <person name="Pelletier E."/>
            <person name="Niang G."/>
            <person name="Scheremetjew M."/>
            <person name="Finn R."/>
            <person name="Kale V."/>
            <person name="Holt S."/>
            <person name="Cochrane G."/>
            <person name="Meng A."/>
            <person name="Brown T."/>
            <person name="Cohen L."/>
        </authorList>
    </citation>
    <scope>NUCLEOTIDE SEQUENCE</scope>
    <source>
        <strain evidence="4">CCMP1381</strain>
    </source>
</reference>
<dbReference type="InterPro" id="IPR050784">
    <property type="entry name" value="IAP"/>
</dbReference>
<proteinExistence type="predicted"/>
<dbReference type="AlphaFoldDB" id="A0A7S2DAG0"/>
<keyword evidence="1" id="KW-0479">Metal-binding</keyword>
<dbReference type="InterPro" id="IPR001841">
    <property type="entry name" value="Znf_RING"/>
</dbReference>
<keyword evidence="1" id="KW-0863">Zinc-finger</keyword>
<name>A0A7S2DAG0_9STRA</name>